<dbReference type="Gene3D" id="3.30.720.110">
    <property type="match status" value="1"/>
</dbReference>
<gene>
    <name evidence="3" type="ORF">C8N46_103204</name>
</gene>
<dbReference type="AlphaFoldDB" id="A0A2T6C1B3"/>
<sequence>MKKLIPILLIAVLCFSCYNSQNDKNTSELQNILAEVDSLKKLVQEKATTENGQITTFLTFQEYNAEEAMNFYVNVFENSKILDIRRYGKDSPAKEGAILMARFELNGSQFACSDSYIKHAWNFSPAVSNWVDCASEEEQKRLLARLSEGGNIMMPLDNYGFSTLFAYVEDKFGVYWQLNLD</sequence>
<accession>A0A2T6C1B3</accession>
<evidence type="ECO:0000256" key="1">
    <source>
        <dbReference type="SAM" id="SignalP"/>
    </source>
</evidence>
<evidence type="ECO:0000313" key="4">
    <source>
        <dbReference type="Proteomes" id="UP000244090"/>
    </source>
</evidence>
<keyword evidence="3" id="KW-0489">Methyltransferase</keyword>
<dbReference type="PANTHER" id="PTHR33990">
    <property type="entry name" value="PROTEIN YJDN-RELATED"/>
    <property type="match status" value="1"/>
</dbReference>
<keyword evidence="1" id="KW-0732">Signal</keyword>
<dbReference type="PANTHER" id="PTHR33990:SF4">
    <property type="entry name" value="PHNB-LIKE DOMAIN-CONTAINING PROTEIN"/>
    <property type="match status" value="1"/>
</dbReference>
<feature type="domain" description="PhnB-like" evidence="2">
    <location>
        <begin position="53"/>
        <end position="178"/>
    </location>
</feature>
<dbReference type="Proteomes" id="UP000244090">
    <property type="component" value="Unassembled WGS sequence"/>
</dbReference>
<keyword evidence="3" id="KW-0830">Ubiquinone</keyword>
<dbReference type="GO" id="GO:0032259">
    <property type="term" value="P:methylation"/>
    <property type="evidence" value="ECO:0007669"/>
    <property type="project" value="UniProtKB-KW"/>
</dbReference>
<keyword evidence="3" id="KW-0808">Transferase</keyword>
<feature type="chain" id="PRO_5015543390" evidence="1">
    <location>
        <begin position="22"/>
        <end position="181"/>
    </location>
</feature>
<dbReference type="CDD" id="cd06588">
    <property type="entry name" value="PhnB_like"/>
    <property type="match status" value="1"/>
</dbReference>
<dbReference type="InterPro" id="IPR028973">
    <property type="entry name" value="PhnB-like"/>
</dbReference>
<evidence type="ECO:0000313" key="3">
    <source>
        <dbReference type="EMBL" id="PTX62106.1"/>
    </source>
</evidence>
<dbReference type="SUPFAM" id="SSF54593">
    <property type="entry name" value="Glyoxalase/Bleomycin resistance protein/Dihydroxybiphenyl dioxygenase"/>
    <property type="match status" value="1"/>
</dbReference>
<dbReference type="EMBL" id="QBKT01000003">
    <property type="protein sequence ID" value="PTX62106.1"/>
    <property type="molecule type" value="Genomic_DNA"/>
</dbReference>
<organism evidence="3 4">
    <name type="scientific">Kordia periserrulae</name>
    <dbReference type="NCBI Taxonomy" id="701523"/>
    <lineage>
        <taxon>Bacteria</taxon>
        <taxon>Pseudomonadati</taxon>
        <taxon>Bacteroidota</taxon>
        <taxon>Flavobacteriia</taxon>
        <taxon>Flavobacteriales</taxon>
        <taxon>Flavobacteriaceae</taxon>
        <taxon>Kordia</taxon>
    </lineage>
</organism>
<dbReference type="InterPro" id="IPR029068">
    <property type="entry name" value="Glyas_Bleomycin-R_OHBP_Dase"/>
</dbReference>
<dbReference type="Pfam" id="PF06983">
    <property type="entry name" value="3-dmu-9_3-mt"/>
    <property type="match status" value="1"/>
</dbReference>
<proteinExistence type="predicted"/>
<protein>
    <submittedName>
        <fullName evidence="3">Putative 3-demethylubiquinone-9 3-methyltransferase (Glyoxalase superfamily)</fullName>
    </submittedName>
</protein>
<name>A0A2T6C1B3_9FLAO</name>
<evidence type="ECO:0000259" key="2">
    <source>
        <dbReference type="Pfam" id="PF06983"/>
    </source>
</evidence>
<comment type="caution">
    <text evidence="3">The sequence shown here is derived from an EMBL/GenBank/DDBJ whole genome shotgun (WGS) entry which is preliminary data.</text>
</comment>
<keyword evidence="4" id="KW-1185">Reference proteome</keyword>
<reference evidence="3 4" key="1">
    <citation type="submission" date="2018-04" db="EMBL/GenBank/DDBJ databases">
        <title>Genomic Encyclopedia of Archaeal and Bacterial Type Strains, Phase II (KMG-II): from individual species to whole genera.</title>
        <authorList>
            <person name="Goeker M."/>
        </authorList>
    </citation>
    <scope>NUCLEOTIDE SEQUENCE [LARGE SCALE GENOMIC DNA]</scope>
    <source>
        <strain evidence="3 4">DSM 25731</strain>
    </source>
</reference>
<dbReference type="Gene3D" id="3.30.720.100">
    <property type="match status" value="1"/>
</dbReference>
<dbReference type="GO" id="GO:0008168">
    <property type="term" value="F:methyltransferase activity"/>
    <property type="evidence" value="ECO:0007669"/>
    <property type="project" value="UniProtKB-KW"/>
</dbReference>
<feature type="signal peptide" evidence="1">
    <location>
        <begin position="1"/>
        <end position="21"/>
    </location>
</feature>